<evidence type="ECO:0000313" key="6">
    <source>
        <dbReference type="EMBL" id="PYC47494.1"/>
    </source>
</evidence>
<dbReference type="CDD" id="cd11614">
    <property type="entry name" value="SAF_CpaB_FlgA_like"/>
    <property type="match status" value="1"/>
</dbReference>
<feature type="domain" description="SAF" evidence="5">
    <location>
        <begin position="19"/>
        <end position="77"/>
    </location>
</feature>
<evidence type="ECO:0000259" key="5">
    <source>
        <dbReference type="SMART" id="SM00858"/>
    </source>
</evidence>
<evidence type="ECO:0000313" key="7">
    <source>
        <dbReference type="Proteomes" id="UP000248012"/>
    </source>
</evidence>
<organism evidence="6 7">
    <name type="scientific">Litorivita pollutaquae</name>
    <dbReference type="NCBI Taxonomy" id="2200892"/>
    <lineage>
        <taxon>Bacteria</taxon>
        <taxon>Pseudomonadati</taxon>
        <taxon>Pseudomonadota</taxon>
        <taxon>Alphaproteobacteria</taxon>
        <taxon>Rhodobacterales</taxon>
        <taxon>Paracoccaceae</taxon>
        <taxon>Litorivita</taxon>
    </lineage>
</organism>
<dbReference type="InterPro" id="IPR013974">
    <property type="entry name" value="SAF"/>
</dbReference>
<comment type="function">
    <text evidence="4">Involved in the assembly process of the P-ring formation. It may associate with FlgF on the rod constituting a structure essential for the P-ring assembly or may act as a modulator protein for the P-ring assembly.</text>
</comment>
<gene>
    <name evidence="6" type="ORF">DI396_10390</name>
</gene>
<protein>
    <recommendedName>
        <fullName evidence="4">Flagella basal body P-ring formation protein FlgA</fullName>
    </recommendedName>
</protein>
<feature type="chain" id="PRO_5015797483" description="Flagella basal body P-ring formation protein FlgA" evidence="4">
    <location>
        <begin position="20"/>
        <end position="140"/>
    </location>
</feature>
<dbReference type="InterPro" id="IPR017585">
    <property type="entry name" value="SAF_FlgA"/>
</dbReference>
<keyword evidence="6" id="KW-0966">Cell projection</keyword>
<reference evidence="6 7" key="1">
    <citation type="submission" date="2018-05" db="EMBL/GenBank/DDBJ databases">
        <title>Oceanovita maritima gen. nov., sp. nov., a marine bacterium in the family Rhodobacteraceae isolated from surface seawater of Lundu port Xiamen, China.</title>
        <authorList>
            <person name="Hetharua B.H."/>
            <person name="Min D."/>
            <person name="Liao H."/>
            <person name="Tian Y."/>
        </authorList>
    </citation>
    <scope>NUCLEOTIDE SEQUENCE [LARGE SCALE GENOMIC DNA]</scope>
    <source>
        <strain evidence="6 7">FSX-11</strain>
    </source>
</reference>
<dbReference type="Gene3D" id="3.90.1210.10">
    <property type="entry name" value="Antifreeze-like/N-acetylneuraminic acid synthase C-terminal domain"/>
    <property type="match status" value="1"/>
</dbReference>
<comment type="caution">
    <text evidence="6">The sequence shown here is derived from an EMBL/GenBank/DDBJ whole genome shotgun (WGS) entry which is preliminary data.</text>
</comment>
<keyword evidence="6" id="KW-0969">Cilium</keyword>
<dbReference type="InterPro" id="IPR039246">
    <property type="entry name" value="Flagellar_FlgA"/>
</dbReference>
<dbReference type="AlphaFoldDB" id="A0A2V4MYB3"/>
<accession>A0A2V4MYB3</accession>
<feature type="signal peptide" evidence="4">
    <location>
        <begin position="1"/>
        <end position="19"/>
    </location>
</feature>
<dbReference type="OrthoDB" id="7619725at2"/>
<dbReference type="GO" id="GO:0044780">
    <property type="term" value="P:bacterial-type flagellum assembly"/>
    <property type="evidence" value="ECO:0007669"/>
    <property type="project" value="InterPro"/>
</dbReference>
<evidence type="ECO:0000256" key="3">
    <source>
        <dbReference type="ARBA" id="ARBA00022764"/>
    </source>
</evidence>
<keyword evidence="7" id="KW-1185">Reference proteome</keyword>
<keyword evidence="6" id="KW-0282">Flagellum</keyword>
<dbReference type="NCBIfam" id="TIGR03170">
    <property type="entry name" value="flgA_cterm"/>
    <property type="match status" value="1"/>
</dbReference>
<sequence length="140" mass="14298">MARAAAIFAASIAALPAGADTVVAVRTLRAQTVLTAADVMLSTATVPGAATAIEQVVGQEARSALYAGRPVRVQDVGPPAVVDRNQIITLVYVSSGLEIIAEGRSLSRAGIGDHVRVMNMSSRTTVSGTVQANGTVRVSN</sequence>
<evidence type="ECO:0000256" key="4">
    <source>
        <dbReference type="RuleBase" id="RU362063"/>
    </source>
</evidence>
<keyword evidence="4" id="KW-1005">Bacterial flagellum biogenesis</keyword>
<evidence type="ECO:0000256" key="2">
    <source>
        <dbReference type="ARBA" id="ARBA00022729"/>
    </source>
</evidence>
<dbReference type="Pfam" id="PF13144">
    <property type="entry name" value="ChapFlgA"/>
    <property type="match status" value="1"/>
</dbReference>
<dbReference type="SMART" id="SM00858">
    <property type="entry name" value="SAF"/>
    <property type="match status" value="1"/>
</dbReference>
<dbReference type="GO" id="GO:0042597">
    <property type="term" value="C:periplasmic space"/>
    <property type="evidence" value="ECO:0007669"/>
    <property type="project" value="UniProtKB-SubCell"/>
</dbReference>
<comment type="subcellular location">
    <subcellularLocation>
        <location evidence="1 4">Periplasm</location>
    </subcellularLocation>
</comment>
<dbReference type="EMBL" id="QFVT01000006">
    <property type="protein sequence ID" value="PYC47494.1"/>
    <property type="molecule type" value="Genomic_DNA"/>
</dbReference>
<dbReference type="Proteomes" id="UP000248012">
    <property type="component" value="Unassembled WGS sequence"/>
</dbReference>
<dbReference type="PANTHER" id="PTHR36307">
    <property type="entry name" value="FLAGELLA BASAL BODY P-RING FORMATION PROTEIN FLGA"/>
    <property type="match status" value="1"/>
</dbReference>
<dbReference type="PANTHER" id="PTHR36307:SF1">
    <property type="entry name" value="FLAGELLA BASAL BODY P-RING FORMATION PROTEIN FLGA"/>
    <property type="match status" value="1"/>
</dbReference>
<keyword evidence="3 4" id="KW-0574">Periplasm</keyword>
<dbReference type="Gene3D" id="2.30.30.760">
    <property type="match status" value="1"/>
</dbReference>
<evidence type="ECO:0000256" key="1">
    <source>
        <dbReference type="ARBA" id="ARBA00004418"/>
    </source>
</evidence>
<keyword evidence="2 4" id="KW-0732">Signal</keyword>
<comment type="similarity">
    <text evidence="4">Belongs to the FlgA family.</text>
</comment>
<name>A0A2V4MYB3_9RHOB</name>
<proteinExistence type="inferred from homology"/>